<sequence length="588" mass="67211">MSDRLNDESSEAQRRAEKIKAIRRSIHGEAEVAPTTYDNNKTSESERSETISDRIMRAKEKHSSTAEDILDELDQAIAFEKAEAERAAAETAAAAEKSAVDASPDISDIINELETPVQEELSEIADEITEDFSEVDTGIAAEVEDFTETVTESSEEDTTMEETAAAVEETAETFTEAEADDTEDTMVFTPVGHNNTVEDQLAPLKRAEEEAAQQLKKTSESIDEQSFQKSTVPDETVKPAKKKKKKKKKTFKQWLRGLFPEKGDSVLECVRKIVFLGSIIAICVCGYLVGDYYYDLWSSKHKTSELMDIYDIYKDREPDIEEVTTPEGDKRKKYGSMLDGAKKLWDINHDIVGVISIPDTPLNNPVLQADDNSKYLDKKYDLTDNIAGEIFMDYRNHFDDVGEDGYLRYENSQNLILYGHDMYDDQMFGFLKYYLRNEAYYGAHPVIDLSSNYERYKYKIFAFFMLDNSDDTDTRFDCWNTLDFADEKEFYDFVNEAKRRTIRTNDVDVEYGDQLLTLSTCSTFFPDERGRLIILARRVREGEDPKKGTEHSEANPNIKWPTLYYSIHPDEHYDPDAKFVPYGPKGGK</sequence>
<feature type="active site" description="Proton donor/acceptor" evidence="2">
    <location>
        <position position="420"/>
    </location>
</feature>
<feature type="compositionally biased region" description="Polar residues" evidence="4">
    <location>
        <begin position="224"/>
        <end position="233"/>
    </location>
</feature>
<dbReference type="CDD" id="cd05826">
    <property type="entry name" value="Sortase_B"/>
    <property type="match status" value="1"/>
</dbReference>
<feature type="active site" description="Acyl-thioester intermediate" evidence="2">
    <location>
        <position position="521"/>
    </location>
</feature>
<dbReference type="SUPFAM" id="SSF63817">
    <property type="entry name" value="Sortase"/>
    <property type="match status" value="1"/>
</dbReference>
<evidence type="ECO:0000256" key="2">
    <source>
        <dbReference type="PIRSR" id="PIRSR605754-1"/>
    </source>
</evidence>
<dbReference type="Pfam" id="PF04203">
    <property type="entry name" value="Sortase"/>
    <property type="match status" value="1"/>
</dbReference>
<proteinExistence type="predicted"/>
<feature type="compositionally biased region" description="Basic and acidic residues" evidence="4">
    <location>
        <begin position="1"/>
        <end position="30"/>
    </location>
</feature>
<evidence type="ECO:0000256" key="1">
    <source>
        <dbReference type="ARBA" id="ARBA00022801"/>
    </source>
</evidence>
<evidence type="ECO:0000313" key="6">
    <source>
        <dbReference type="Proteomes" id="UP000183190"/>
    </source>
</evidence>
<feature type="region of interest" description="Disordered" evidence="4">
    <location>
        <begin position="214"/>
        <end position="239"/>
    </location>
</feature>
<dbReference type="Gene3D" id="2.40.260.10">
    <property type="entry name" value="Sortase"/>
    <property type="match status" value="1"/>
</dbReference>
<dbReference type="EMBL" id="FNWV01000001">
    <property type="protein sequence ID" value="SEH41131.1"/>
    <property type="molecule type" value="Genomic_DNA"/>
</dbReference>
<dbReference type="GO" id="GO:0016787">
    <property type="term" value="F:hydrolase activity"/>
    <property type="evidence" value="ECO:0007669"/>
    <property type="project" value="UniProtKB-KW"/>
</dbReference>
<evidence type="ECO:0000256" key="3">
    <source>
        <dbReference type="SAM" id="Coils"/>
    </source>
</evidence>
<dbReference type="RefSeq" id="WP_074714293.1">
    <property type="nucleotide sequence ID" value="NZ_FNWV01000001.1"/>
</dbReference>
<dbReference type="InterPro" id="IPR005754">
    <property type="entry name" value="Sortase"/>
</dbReference>
<feature type="coiled-coil region" evidence="3">
    <location>
        <begin position="70"/>
        <end position="99"/>
    </location>
</feature>
<evidence type="ECO:0000313" key="5">
    <source>
        <dbReference type="EMBL" id="SEH41131.1"/>
    </source>
</evidence>
<reference evidence="5 6" key="1">
    <citation type="submission" date="2016-10" db="EMBL/GenBank/DDBJ databases">
        <authorList>
            <person name="de Groot N.N."/>
        </authorList>
    </citation>
    <scope>NUCLEOTIDE SEQUENCE [LARGE SCALE GENOMIC DNA]</scope>
    <source>
        <strain evidence="5 6">YAD2003</strain>
    </source>
</reference>
<dbReference type="OrthoDB" id="9806013at2"/>
<feature type="region of interest" description="Disordered" evidence="4">
    <location>
        <begin position="1"/>
        <end position="53"/>
    </location>
</feature>
<feature type="region of interest" description="Disordered" evidence="4">
    <location>
        <begin position="149"/>
        <end position="171"/>
    </location>
</feature>
<protein>
    <submittedName>
        <fullName evidence="5">Sortase B</fullName>
    </submittedName>
</protein>
<feature type="compositionally biased region" description="Acidic residues" evidence="4">
    <location>
        <begin position="149"/>
        <end position="160"/>
    </location>
</feature>
<dbReference type="Proteomes" id="UP000183190">
    <property type="component" value="Unassembled WGS sequence"/>
</dbReference>
<gene>
    <name evidence="5" type="ORF">SAMN02910265_00484</name>
</gene>
<evidence type="ECO:0000256" key="4">
    <source>
        <dbReference type="SAM" id="MobiDB-lite"/>
    </source>
</evidence>
<keyword evidence="1" id="KW-0378">Hydrolase</keyword>
<name>A0A1H6I3G7_RUMFL</name>
<dbReference type="InterPro" id="IPR023365">
    <property type="entry name" value="Sortase_dom-sf"/>
</dbReference>
<accession>A0A1H6I3G7</accession>
<dbReference type="InterPro" id="IPR009835">
    <property type="entry name" value="SrtB"/>
</dbReference>
<feature type="compositionally biased region" description="Basic and acidic residues" evidence="4">
    <location>
        <begin position="41"/>
        <end position="53"/>
    </location>
</feature>
<keyword evidence="3" id="KW-0175">Coiled coil</keyword>
<organism evidence="5 6">
    <name type="scientific">Ruminococcus flavefaciens</name>
    <dbReference type="NCBI Taxonomy" id="1265"/>
    <lineage>
        <taxon>Bacteria</taxon>
        <taxon>Bacillati</taxon>
        <taxon>Bacillota</taxon>
        <taxon>Clostridia</taxon>
        <taxon>Eubacteriales</taxon>
        <taxon>Oscillospiraceae</taxon>
        <taxon>Ruminococcus</taxon>
    </lineage>
</organism>
<dbReference type="AlphaFoldDB" id="A0A1H6I3G7"/>